<name>A0A1I5UJ90_9ACTN</name>
<dbReference type="SMART" id="SM00052">
    <property type="entry name" value="EAL"/>
    <property type="match status" value="1"/>
</dbReference>
<dbReference type="STRING" id="1523247.SAMN05660464_0261"/>
<evidence type="ECO:0000259" key="2">
    <source>
        <dbReference type="PROSITE" id="PS50883"/>
    </source>
</evidence>
<dbReference type="InterPro" id="IPR029787">
    <property type="entry name" value="Nucleotide_cyclase"/>
</dbReference>
<accession>A0A1I5UJ90</accession>
<evidence type="ECO:0000313" key="5">
    <source>
        <dbReference type="Proteomes" id="UP000198857"/>
    </source>
</evidence>
<keyword evidence="1" id="KW-0812">Transmembrane</keyword>
<dbReference type="Gene3D" id="3.30.70.270">
    <property type="match status" value="1"/>
</dbReference>
<organism evidence="4 5">
    <name type="scientific">Geodermatophilus dictyosporus</name>
    <dbReference type="NCBI Taxonomy" id="1523247"/>
    <lineage>
        <taxon>Bacteria</taxon>
        <taxon>Bacillati</taxon>
        <taxon>Actinomycetota</taxon>
        <taxon>Actinomycetes</taxon>
        <taxon>Geodermatophilales</taxon>
        <taxon>Geodermatophilaceae</taxon>
        <taxon>Geodermatophilus</taxon>
    </lineage>
</organism>
<dbReference type="Proteomes" id="UP000198857">
    <property type="component" value="Unassembled WGS sequence"/>
</dbReference>
<dbReference type="CDD" id="cd01948">
    <property type="entry name" value="EAL"/>
    <property type="match status" value="1"/>
</dbReference>
<feature type="domain" description="GGDEF" evidence="3">
    <location>
        <begin position="373"/>
        <end position="524"/>
    </location>
</feature>
<feature type="transmembrane region" description="Helical" evidence="1">
    <location>
        <begin position="237"/>
        <end position="254"/>
    </location>
</feature>
<dbReference type="InterPro" id="IPR000160">
    <property type="entry name" value="GGDEF_dom"/>
</dbReference>
<dbReference type="InterPro" id="IPR035919">
    <property type="entry name" value="EAL_sf"/>
</dbReference>
<dbReference type="EMBL" id="FOWQ01000011">
    <property type="protein sequence ID" value="SFP95249.1"/>
    <property type="molecule type" value="Genomic_DNA"/>
</dbReference>
<keyword evidence="5" id="KW-1185">Reference proteome</keyword>
<evidence type="ECO:0000256" key="1">
    <source>
        <dbReference type="SAM" id="Phobius"/>
    </source>
</evidence>
<dbReference type="SMART" id="SM00267">
    <property type="entry name" value="GGDEF"/>
    <property type="match status" value="1"/>
</dbReference>
<feature type="transmembrane region" description="Helical" evidence="1">
    <location>
        <begin position="169"/>
        <end position="188"/>
    </location>
</feature>
<dbReference type="SUPFAM" id="SSF141868">
    <property type="entry name" value="EAL domain-like"/>
    <property type="match status" value="1"/>
</dbReference>
<proteinExistence type="predicted"/>
<evidence type="ECO:0000259" key="3">
    <source>
        <dbReference type="PROSITE" id="PS50887"/>
    </source>
</evidence>
<keyword evidence="1" id="KW-0472">Membrane</keyword>
<sequence length="788" mass="84372">MPVRTSGRQEGATSMRRWRGPLVVSVVYLGLWLGLDAIASVFQARQEVSLWYPPTGLSFALLLVFGLRYSPLLLLTNPLHALVVSSPGTGWAGIWLSGALASAVYTGVAWVLLQRLRIDPRLPGQRDVAWFLGLAAVAGPLVVAVAQVLQYTVSGLLTWGEWFRGVLGFWSGRATGVGVLAPALLVASRRVPALWRDRPPLPGPPWTDRRYERPSWTGRVRPRWLGRLAGRRLDERLELLAQGVLLLATVYLAYGEPAGGGLDLAYLVYVPLIWIAVRGGLPRVAFAVLAANAVAVALVGRDVVESPLRLQLGLVTLTLAGLTLGALVTGRQVSVAAAEHAAVHDPLTGLANRVLLMDRVDAAAHRAERSPEDRFAVLYCDLDGFKGVNDQLGHDAGDELLVAVARRLEQAVRPADLVSRLGGDEMAVLLDGVTGVEEAAGVAERLLAALAEPYAVDGREVVVTVSVGVAVADAEGLAGPRLREEPDAAVPPAGGHAEEVLRAADMALQRAKATGGHRYEVFNEPLRRQTWDRLGLRAALRRAVGAGALTVAYQPIVRVGDGRLAAVEALARWHDPERGEVPAAEFIAAAEETGLIHELGMQVLEQACTQAAAWREAFGPATTPRVAVNVSTRQLLPADFASRVLAVLDRLGLPADVLELEMTESCAMEPGARAALEQLSAAGTTLAVDDFGTGYSSFAALRERTPQSFKLDRSFVARLPDDRPTDAIVSAVLALARHLGATVTAEGVETDEQLQRLRELGCPQVQGFLLGRPVPAARIERDWLGHPR</sequence>
<feature type="transmembrane region" description="Helical" evidence="1">
    <location>
        <begin position="50"/>
        <end position="70"/>
    </location>
</feature>
<reference evidence="5" key="1">
    <citation type="submission" date="2016-10" db="EMBL/GenBank/DDBJ databases">
        <authorList>
            <person name="Varghese N."/>
            <person name="Submissions S."/>
        </authorList>
    </citation>
    <scope>NUCLEOTIDE SEQUENCE [LARGE SCALE GENOMIC DNA]</scope>
    <source>
        <strain evidence="5">DSM 44208</strain>
    </source>
</reference>
<dbReference type="AlphaFoldDB" id="A0A1I5UJ90"/>
<feature type="transmembrane region" description="Helical" evidence="1">
    <location>
        <begin position="284"/>
        <end position="304"/>
    </location>
</feature>
<feature type="transmembrane region" description="Helical" evidence="1">
    <location>
        <begin position="128"/>
        <end position="149"/>
    </location>
</feature>
<dbReference type="SUPFAM" id="SSF55073">
    <property type="entry name" value="Nucleotide cyclase"/>
    <property type="match status" value="1"/>
</dbReference>
<dbReference type="InterPro" id="IPR043128">
    <property type="entry name" value="Rev_trsase/Diguanyl_cyclase"/>
</dbReference>
<evidence type="ECO:0000313" key="4">
    <source>
        <dbReference type="EMBL" id="SFP95249.1"/>
    </source>
</evidence>
<dbReference type="Pfam" id="PF00563">
    <property type="entry name" value="EAL"/>
    <property type="match status" value="1"/>
</dbReference>
<dbReference type="PANTHER" id="PTHR44757:SF2">
    <property type="entry name" value="BIOFILM ARCHITECTURE MAINTENANCE PROTEIN MBAA"/>
    <property type="match status" value="1"/>
</dbReference>
<dbReference type="NCBIfam" id="TIGR00254">
    <property type="entry name" value="GGDEF"/>
    <property type="match status" value="1"/>
</dbReference>
<dbReference type="PANTHER" id="PTHR44757">
    <property type="entry name" value="DIGUANYLATE CYCLASE DGCP"/>
    <property type="match status" value="1"/>
</dbReference>
<dbReference type="InterPro" id="IPR001633">
    <property type="entry name" value="EAL_dom"/>
</dbReference>
<feature type="transmembrane region" description="Helical" evidence="1">
    <location>
        <begin position="310"/>
        <end position="328"/>
    </location>
</feature>
<feature type="domain" description="EAL" evidence="2">
    <location>
        <begin position="533"/>
        <end position="787"/>
    </location>
</feature>
<dbReference type="PROSITE" id="PS50883">
    <property type="entry name" value="EAL"/>
    <property type="match status" value="1"/>
</dbReference>
<gene>
    <name evidence="4" type="ORF">SAMN05660464_0261</name>
</gene>
<dbReference type="InterPro" id="IPR052155">
    <property type="entry name" value="Biofilm_reg_signaling"/>
</dbReference>
<dbReference type="Gene3D" id="3.20.20.450">
    <property type="entry name" value="EAL domain"/>
    <property type="match status" value="1"/>
</dbReference>
<protein>
    <submittedName>
        <fullName evidence="4">Diguanylate cyclase (GGDEF) domain-containing protein</fullName>
    </submittedName>
</protein>
<feature type="transmembrane region" description="Helical" evidence="1">
    <location>
        <begin position="20"/>
        <end position="38"/>
    </location>
</feature>
<keyword evidence="1" id="KW-1133">Transmembrane helix</keyword>
<dbReference type="CDD" id="cd01949">
    <property type="entry name" value="GGDEF"/>
    <property type="match status" value="1"/>
</dbReference>
<feature type="transmembrane region" description="Helical" evidence="1">
    <location>
        <begin position="90"/>
        <end position="113"/>
    </location>
</feature>
<dbReference type="Pfam" id="PF00990">
    <property type="entry name" value="GGDEF"/>
    <property type="match status" value="1"/>
</dbReference>
<dbReference type="PROSITE" id="PS50887">
    <property type="entry name" value="GGDEF"/>
    <property type="match status" value="1"/>
</dbReference>